<evidence type="ECO:0000256" key="2">
    <source>
        <dbReference type="SAM" id="SignalP"/>
    </source>
</evidence>
<evidence type="ECO:0000313" key="3">
    <source>
        <dbReference type="EMBL" id="CRL25041.1"/>
    </source>
</evidence>
<name>A0A0G4PFG2_PENC3</name>
<proteinExistence type="predicted"/>
<protein>
    <submittedName>
        <fullName evidence="3">Str. FM013</fullName>
    </submittedName>
</protein>
<reference evidence="3 4" key="1">
    <citation type="journal article" date="2014" name="Nat. Commun.">
        <title>Multiple recent horizontal transfers of a large genomic region in cheese making fungi.</title>
        <authorList>
            <person name="Cheeseman K."/>
            <person name="Ropars J."/>
            <person name="Renault P."/>
            <person name="Dupont J."/>
            <person name="Gouzy J."/>
            <person name="Branca A."/>
            <person name="Abraham A.L."/>
            <person name="Ceppi M."/>
            <person name="Conseiller E."/>
            <person name="Debuchy R."/>
            <person name="Malagnac F."/>
            <person name="Goarin A."/>
            <person name="Silar P."/>
            <person name="Lacoste S."/>
            <person name="Sallet E."/>
            <person name="Bensimon A."/>
            <person name="Giraud T."/>
            <person name="Brygoo Y."/>
        </authorList>
    </citation>
    <scope>NUCLEOTIDE SEQUENCE [LARGE SCALE GENOMIC DNA]</scope>
    <source>
        <strain evidence="4">FM 013</strain>
    </source>
</reference>
<dbReference type="EMBL" id="HG793146">
    <property type="protein sequence ID" value="CRL25041.1"/>
    <property type="molecule type" value="Genomic_DNA"/>
</dbReference>
<accession>A0A0G4PFG2</accession>
<dbReference type="Proteomes" id="UP000053732">
    <property type="component" value="Unassembled WGS sequence"/>
</dbReference>
<feature type="chain" id="PRO_5005195297" evidence="2">
    <location>
        <begin position="27"/>
        <end position="53"/>
    </location>
</feature>
<feature type="signal peptide" evidence="2">
    <location>
        <begin position="1"/>
        <end position="26"/>
    </location>
</feature>
<organism evidence="3 4">
    <name type="scientific">Penicillium camemberti (strain FM 013)</name>
    <dbReference type="NCBI Taxonomy" id="1429867"/>
    <lineage>
        <taxon>Eukaryota</taxon>
        <taxon>Fungi</taxon>
        <taxon>Dikarya</taxon>
        <taxon>Ascomycota</taxon>
        <taxon>Pezizomycotina</taxon>
        <taxon>Eurotiomycetes</taxon>
        <taxon>Eurotiomycetidae</taxon>
        <taxon>Eurotiales</taxon>
        <taxon>Aspergillaceae</taxon>
        <taxon>Penicillium</taxon>
    </lineage>
</organism>
<dbReference type="AlphaFoldDB" id="A0A0G4PFG2"/>
<gene>
    <name evidence="3" type="ORF">PCAMFM013_S013g000284</name>
</gene>
<keyword evidence="4" id="KW-1185">Reference proteome</keyword>
<evidence type="ECO:0000313" key="4">
    <source>
        <dbReference type="Proteomes" id="UP000053732"/>
    </source>
</evidence>
<sequence>MKYFQLGSILALCSMVFAAAIPDASATGTSACIKQGGGPRKPIVPGTECGDFP</sequence>
<evidence type="ECO:0000256" key="1">
    <source>
        <dbReference type="SAM" id="MobiDB-lite"/>
    </source>
</evidence>
<feature type="region of interest" description="Disordered" evidence="1">
    <location>
        <begin position="33"/>
        <end position="53"/>
    </location>
</feature>
<keyword evidence="2" id="KW-0732">Signal</keyword>